<dbReference type="EMBL" id="JAGTTL010000008">
    <property type="protein sequence ID" value="KAK6319282.1"/>
    <property type="molecule type" value="Genomic_DNA"/>
</dbReference>
<dbReference type="PROSITE" id="PS50041">
    <property type="entry name" value="C_TYPE_LECTIN_2"/>
    <property type="match status" value="1"/>
</dbReference>
<gene>
    <name evidence="3" type="ORF">J4Q44_G00104930</name>
</gene>
<keyword evidence="1" id="KW-1133">Transmembrane helix</keyword>
<evidence type="ECO:0000313" key="4">
    <source>
        <dbReference type="Proteomes" id="UP001356427"/>
    </source>
</evidence>
<evidence type="ECO:0000256" key="1">
    <source>
        <dbReference type="SAM" id="Phobius"/>
    </source>
</evidence>
<dbReference type="Gene3D" id="3.10.100.10">
    <property type="entry name" value="Mannose-Binding Protein A, subunit A"/>
    <property type="match status" value="1"/>
</dbReference>
<dbReference type="InterPro" id="IPR001304">
    <property type="entry name" value="C-type_lectin-like"/>
</dbReference>
<organism evidence="3 4">
    <name type="scientific">Coregonus suidteri</name>
    <dbReference type="NCBI Taxonomy" id="861788"/>
    <lineage>
        <taxon>Eukaryota</taxon>
        <taxon>Metazoa</taxon>
        <taxon>Chordata</taxon>
        <taxon>Craniata</taxon>
        <taxon>Vertebrata</taxon>
        <taxon>Euteleostomi</taxon>
        <taxon>Actinopterygii</taxon>
        <taxon>Neopterygii</taxon>
        <taxon>Teleostei</taxon>
        <taxon>Protacanthopterygii</taxon>
        <taxon>Salmoniformes</taxon>
        <taxon>Salmonidae</taxon>
        <taxon>Coregoninae</taxon>
        <taxon>Coregonus</taxon>
    </lineage>
</organism>
<comment type="caution">
    <text evidence="3">The sequence shown here is derived from an EMBL/GenBank/DDBJ whole genome shotgun (WGS) entry which is preliminary data.</text>
</comment>
<keyword evidence="1" id="KW-0812">Transmembrane</keyword>
<name>A0AAN8RA38_9TELE</name>
<evidence type="ECO:0000313" key="3">
    <source>
        <dbReference type="EMBL" id="KAK6319282.1"/>
    </source>
</evidence>
<dbReference type="Proteomes" id="UP001356427">
    <property type="component" value="Unassembled WGS sequence"/>
</dbReference>
<feature type="transmembrane region" description="Helical" evidence="1">
    <location>
        <begin position="42"/>
        <end position="63"/>
    </location>
</feature>
<keyword evidence="1" id="KW-0472">Membrane</keyword>
<proteinExistence type="predicted"/>
<dbReference type="SMART" id="SM00034">
    <property type="entry name" value="CLECT"/>
    <property type="match status" value="1"/>
</dbReference>
<dbReference type="CDD" id="cd00037">
    <property type="entry name" value="CLECT"/>
    <property type="match status" value="1"/>
</dbReference>
<dbReference type="PANTHER" id="PTHR22803">
    <property type="entry name" value="MANNOSE, PHOSPHOLIPASE, LECTIN RECEPTOR RELATED"/>
    <property type="match status" value="1"/>
</dbReference>
<keyword evidence="4" id="KW-1185">Reference proteome</keyword>
<dbReference type="SUPFAM" id="SSF56436">
    <property type="entry name" value="C-type lectin-like"/>
    <property type="match status" value="1"/>
</dbReference>
<feature type="domain" description="C-type lectin" evidence="2">
    <location>
        <begin position="108"/>
        <end position="208"/>
    </location>
</feature>
<evidence type="ECO:0000259" key="2">
    <source>
        <dbReference type="PROSITE" id="PS50041"/>
    </source>
</evidence>
<dbReference type="AlphaFoldDB" id="A0AAN8RA38"/>
<protein>
    <recommendedName>
        <fullName evidence="2">C-type lectin domain-containing protein</fullName>
    </recommendedName>
</protein>
<accession>A0AAN8RA38</accession>
<sequence length="225" mass="25624">MSRFPQKNWMRGSQRNMSGQSEDCLALLKINELQRDHQSTTIVQVIMGVMTVSVLLCVLLTFLGTEVTGTSRPWYHRLSRQVERFARRSEPLSDPYQCPPGFSRPSRDRSTCYHFDNSLKSWSEANTACRQRGGVLASITDITAYEYALSLLDDGYTWVEGSNEQSEFQHKYWLKGAVHDQFGIHEGCLALVKFNDRAGFDDINCSSQANTARTLCEIETPYFVV</sequence>
<dbReference type="InterPro" id="IPR050111">
    <property type="entry name" value="C-type_lectin/snaclec_domain"/>
</dbReference>
<dbReference type="InterPro" id="IPR016186">
    <property type="entry name" value="C-type_lectin-like/link_sf"/>
</dbReference>
<reference evidence="3 4" key="1">
    <citation type="submission" date="2021-04" db="EMBL/GenBank/DDBJ databases">
        <authorList>
            <person name="De Guttry C."/>
            <person name="Zahm M."/>
            <person name="Klopp C."/>
            <person name="Cabau C."/>
            <person name="Louis A."/>
            <person name="Berthelot C."/>
            <person name="Parey E."/>
            <person name="Roest Crollius H."/>
            <person name="Montfort J."/>
            <person name="Robinson-Rechavi M."/>
            <person name="Bucao C."/>
            <person name="Bouchez O."/>
            <person name="Gislard M."/>
            <person name="Lluch J."/>
            <person name="Milhes M."/>
            <person name="Lampietro C."/>
            <person name="Lopez Roques C."/>
            <person name="Donnadieu C."/>
            <person name="Braasch I."/>
            <person name="Desvignes T."/>
            <person name="Postlethwait J."/>
            <person name="Bobe J."/>
            <person name="Wedekind C."/>
            <person name="Guiguen Y."/>
        </authorList>
    </citation>
    <scope>NUCLEOTIDE SEQUENCE [LARGE SCALE GENOMIC DNA]</scope>
    <source>
        <strain evidence="3">Cs_M1</strain>
        <tissue evidence="3">Blood</tissue>
    </source>
</reference>
<dbReference type="InterPro" id="IPR016187">
    <property type="entry name" value="CTDL_fold"/>
</dbReference>